<feature type="transmembrane region" description="Helical" evidence="2">
    <location>
        <begin position="434"/>
        <end position="454"/>
    </location>
</feature>
<dbReference type="STRING" id="989403.SAMN05421798_1218"/>
<dbReference type="Proteomes" id="UP000076577">
    <property type="component" value="Unassembled WGS sequence"/>
</dbReference>
<dbReference type="OrthoDB" id="7800844at2"/>
<proteinExistence type="predicted"/>
<sequence>MEKGTTAKVAAVLPAAAANPDSAKPPQSGKVAQPKAAATPAKKQISPKKVASIVALPIDKARQTITEEAKGFFEFRGLRPQQFRRKVLALSFALMVLLPSLLGTTYFLLIASDRYSSTIGFAVRGMDGSSAGGDFLGALTGLASVGTTTTDSFILMDYMQGREVVAKLAADEGIIEHFGDDNVDFLYRLDPGLPIEDLVDYWQGMIATSFDNTSSIIEVEVQAFTPEMTERIASRVLSYGADLVNTLSQNARKDAVKFAEEEVRRSELRLKISRMRMKDFRSTQSSIDPTRNAEVQIELIAGLEKQLLDTRSRLATLVGTIDESSPTIRQLRKQEKVLIEQILSKRDEISGVGTDRLRQVPQGADRLSSLSSLLANYEELLVEQEFAQQAYTAALAGLERSRAEADRQQRYLAVFNPPSKPEEAIYPRRLTNSLLLFLGLFAVWALATMIAYSIRDHLK</sequence>
<dbReference type="PANTHER" id="PTHR32309">
    <property type="entry name" value="TYROSINE-PROTEIN KINASE"/>
    <property type="match status" value="1"/>
</dbReference>
<keyword evidence="2" id="KW-0472">Membrane</keyword>
<dbReference type="PANTHER" id="PTHR32309:SF13">
    <property type="entry name" value="FERRIC ENTEROBACTIN TRANSPORT PROTEIN FEPE"/>
    <property type="match status" value="1"/>
</dbReference>
<evidence type="ECO:0000313" key="4">
    <source>
        <dbReference type="Proteomes" id="UP000076577"/>
    </source>
</evidence>
<evidence type="ECO:0008006" key="5">
    <source>
        <dbReference type="Google" id="ProtNLM"/>
    </source>
</evidence>
<protein>
    <recommendedName>
        <fullName evidence="5">Chain length determinant protein</fullName>
    </recommendedName>
</protein>
<comment type="caution">
    <text evidence="3">The sequence shown here is derived from an EMBL/GenBank/DDBJ whole genome shotgun (WGS) entry which is preliminary data.</text>
</comment>
<dbReference type="AlphaFoldDB" id="A0A165W8J6"/>
<evidence type="ECO:0000256" key="2">
    <source>
        <dbReference type="SAM" id="Phobius"/>
    </source>
</evidence>
<keyword evidence="4" id="KW-1185">Reference proteome</keyword>
<accession>A0A165W8J6</accession>
<evidence type="ECO:0000256" key="1">
    <source>
        <dbReference type="SAM" id="MobiDB-lite"/>
    </source>
</evidence>
<dbReference type="InterPro" id="IPR050445">
    <property type="entry name" value="Bact_polysacc_biosynth/exp"/>
</dbReference>
<gene>
    <name evidence="3" type="ORF">PsAD2_03493</name>
</gene>
<feature type="region of interest" description="Disordered" evidence="1">
    <location>
        <begin position="17"/>
        <end position="43"/>
    </location>
</feature>
<dbReference type="PATRIC" id="fig|989403.3.peg.3764"/>
<reference evidence="3 4" key="1">
    <citation type="journal article" date="2016" name="Front. Microbiol.">
        <title>Comparative Genomic Analysis Reveals a Diverse Repertoire of Genes Involved in Prokaryote-Eukaryote Interactions within the Pseudovibrio Genus.</title>
        <authorList>
            <person name="Romano S."/>
            <person name="Fernandez-Guerra A."/>
            <person name="Reen F.J."/>
            <person name="Glockner F.O."/>
            <person name="Crowley S.P."/>
            <person name="O'Sullivan O."/>
            <person name="Cotter P.D."/>
            <person name="Adams C."/>
            <person name="Dobson A.D."/>
            <person name="O'Gara F."/>
        </authorList>
    </citation>
    <scope>NUCLEOTIDE SEQUENCE [LARGE SCALE GENOMIC DNA]</scope>
    <source>
        <strain evidence="3 4">Ad2</strain>
    </source>
</reference>
<organism evidence="3 4">
    <name type="scientific">Pseudovibrio axinellae</name>
    <dbReference type="NCBI Taxonomy" id="989403"/>
    <lineage>
        <taxon>Bacteria</taxon>
        <taxon>Pseudomonadati</taxon>
        <taxon>Pseudomonadota</taxon>
        <taxon>Alphaproteobacteria</taxon>
        <taxon>Hyphomicrobiales</taxon>
        <taxon>Stappiaceae</taxon>
        <taxon>Pseudovibrio</taxon>
    </lineage>
</organism>
<dbReference type="GO" id="GO:0004713">
    <property type="term" value="F:protein tyrosine kinase activity"/>
    <property type="evidence" value="ECO:0007669"/>
    <property type="project" value="TreeGrafter"/>
</dbReference>
<dbReference type="RefSeq" id="WP_068008779.1">
    <property type="nucleotide sequence ID" value="NZ_FOFM01000021.1"/>
</dbReference>
<feature type="transmembrane region" description="Helical" evidence="2">
    <location>
        <begin position="87"/>
        <end position="109"/>
    </location>
</feature>
<keyword evidence="2" id="KW-1133">Transmembrane helix</keyword>
<dbReference type="GO" id="GO:0005886">
    <property type="term" value="C:plasma membrane"/>
    <property type="evidence" value="ECO:0007669"/>
    <property type="project" value="TreeGrafter"/>
</dbReference>
<keyword evidence="2" id="KW-0812">Transmembrane</keyword>
<evidence type="ECO:0000313" key="3">
    <source>
        <dbReference type="EMBL" id="KZL16190.1"/>
    </source>
</evidence>
<name>A0A165W8J6_9HYPH</name>
<dbReference type="EMBL" id="LMCB01000052">
    <property type="protein sequence ID" value="KZL16190.1"/>
    <property type="molecule type" value="Genomic_DNA"/>
</dbReference>